<keyword evidence="2 3" id="KW-0663">Pyridoxal phosphate</keyword>
<dbReference type="GO" id="GO:0019346">
    <property type="term" value="P:transsulfuration"/>
    <property type="evidence" value="ECO:0007669"/>
    <property type="project" value="InterPro"/>
</dbReference>
<evidence type="ECO:0000256" key="1">
    <source>
        <dbReference type="ARBA" id="ARBA00001933"/>
    </source>
</evidence>
<dbReference type="STRING" id="167546.P9301_14171"/>
<sequence length="301" mass="35111">MNTIYFSSGSWAILKAINGLGLKKDDQILKPDYYCEDINNTLAKNFNLNSYTVYKNLKPKISDLNKLISKKTKLIILVQYFNEKIDLSNIINFIQKQNIKVLIDSIHLFPALNNRLYSKADAEVYSIKKSLYLNNGCIAYVNGSLIETKITLNFLNLGSNTISFLKILRSILNLMNLPIIDFQYKINFESNKKNIFSSKMPNNVSADLISIIFCSIIRRFKIIQYINLLSLKKLKIPRKLKDLNYLTFGELLINHKHIRINKNQTFKWPEPIGELRIDEWTKNSEELYSNNNLFSLYFIRI</sequence>
<organism evidence="4 5">
    <name type="scientific">Prochlorococcus marinus (strain MIT 9301)</name>
    <dbReference type="NCBI Taxonomy" id="167546"/>
    <lineage>
        <taxon>Bacteria</taxon>
        <taxon>Bacillati</taxon>
        <taxon>Cyanobacteriota</taxon>
        <taxon>Cyanophyceae</taxon>
        <taxon>Synechococcales</taxon>
        <taxon>Prochlorococcaceae</taxon>
        <taxon>Prochlorococcus</taxon>
    </lineage>
</organism>
<reference evidence="4 5" key="1">
    <citation type="journal article" date="2007" name="PLoS Genet.">
        <title>Patterns and implications of gene gain and loss in the evolution of Prochlorococcus.</title>
        <authorList>
            <person name="Kettler G.C."/>
            <person name="Martiny A.C."/>
            <person name="Huang K."/>
            <person name="Zucker J."/>
            <person name="Coleman M.L."/>
            <person name="Rodrigue S."/>
            <person name="Chen F."/>
            <person name="Lapidus A."/>
            <person name="Ferriera S."/>
            <person name="Johnson J."/>
            <person name="Steglich C."/>
            <person name="Church G.M."/>
            <person name="Richardson P."/>
            <person name="Chisholm S.W."/>
        </authorList>
    </citation>
    <scope>NUCLEOTIDE SEQUENCE [LARGE SCALE GENOMIC DNA]</scope>
    <source>
        <strain evidence="4 5">MIT 9301</strain>
    </source>
</reference>
<dbReference type="EMBL" id="CP000576">
    <property type="protein sequence ID" value="ABO18040.1"/>
    <property type="molecule type" value="Genomic_DNA"/>
</dbReference>
<dbReference type="InterPro" id="IPR015424">
    <property type="entry name" value="PyrdxlP-dep_Trfase"/>
</dbReference>
<dbReference type="Pfam" id="PF01053">
    <property type="entry name" value="Cys_Met_Meta_PP"/>
    <property type="match status" value="1"/>
</dbReference>
<dbReference type="RefSeq" id="WP_011863349.1">
    <property type="nucleotide sequence ID" value="NC_009091.1"/>
</dbReference>
<protein>
    <submittedName>
        <fullName evidence="4">Uncharacterized protein</fullName>
    </submittedName>
</protein>
<evidence type="ECO:0000256" key="3">
    <source>
        <dbReference type="RuleBase" id="RU362118"/>
    </source>
</evidence>
<dbReference type="Gene3D" id="3.40.640.10">
    <property type="entry name" value="Type I PLP-dependent aspartate aminotransferase-like (Major domain)"/>
    <property type="match status" value="1"/>
</dbReference>
<keyword evidence="5" id="KW-1185">Reference proteome</keyword>
<evidence type="ECO:0000256" key="2">
    <source>
        <dbReference type="ARBA" id="ARBA00022898"/>
    </source>
</evidence>
<comment type="similarity">
    <text evidence="3">Belongs to the trans-sulfuration enzymes family.</text>
</comment>
<dbReference type="Proteomes" id="UP000001430">
    <property type="component" value="Chromosome"/>
</dbReference>
<gene>
    <name evidence="4" type="ordered locus">P9301_14171</name>
</gene>
<evidence type="ECO:0000313" key="4">
    <source>
        <dbReference type="EMBL" id="ABO18040.1"/>
    </source>
</evidence>
<evidence type="ECO:0000313" key="5">
    <source>
        <dbReference type="Proteomes" id="UP000001430"/>
    </source>
</evidence>
<dbReference type="InterPro" id="IPR000277">
    <property type="entry name" value="Cys/Met-Metab_PyrdxlP-dep_enz"/>
</dbReference>
<dbReference type="InterPro" id="IPR015421">
    <property type="entry name" value="PyrdxlP-dep_Trfase_major"/>
</dbReference>
<dbReference type="AlphaFoldDB" id="A3PE65"/>
<accession>A3PE65</accession>
<name>A3PE65_PROM0</name>
<dbReference type="GO" id="GO:0030170">
    <property type="term" value="F:pyridoxal phosphate binding"/>
    <property type="evidence" value="ECO:0007669"/>
    <property type="project" value="InterPro"/>
</dbReference>
<comment type="cofactor">
    <cofactor evidence="1 3">
        <name>pyridoxal 5'-phosphate</name>
        <dbReference type="ChEBI" id="CHEBI:597326"/>
    </cofactor>
</comment>
<dbReference type="HOGENOM" id="CLU_923960_0_0_3"/>
<dbReference type="KEGG" id="pmg:P9301_14171"/>
<dbReference type="SUPFAM" id="SSF53383">
    <property type="entry name" value="PLP-dependent transferases"/>
    <property type="match status" value="1"/>
</dbReference>
<proteinExistence type="inferred from homology"/>